<reference evidence="8 9" key="1">
    <citation type="submission" date="2016-05" db="EMBL/GenBank/DDBJ databases">
        <title>Complete genome sequence of Novosphingobium guangzhouense SA925(T).</title>
        <authorList>
            <person name="Sha S."/>
        </authorList>
    </citation>
    <scope>NUCLEOTIDE SEQUENCE [LARGE SCALE GENOMIC DNA]</scope>
    <source>
        <strain evidence="8 9">SA925</strain>
    </source>
</reference>
<dbReference type="Proteomes" id="UP000236327">
    <property type="component" value="Unassembled WGS sequence"/>
</dbReference>
<evidence type="ECO:0000256" key="1">
    <source>
        <dbReference type="ARBA" id="ARBA00004651"/>
    </source>
</evidence>
<dbReference type="Gene3D" id="3.40.1710.10">
    <property type="entry name" value="abc type-2 transporter like domain"/>
    <property type="match status" value="1"/>
</dbReference>
<dbReference type="AlphaFoldDB" id="A0A2K2G4Z7"/>
<feature type="transmembrane region" description="Helical" evidence="6">
    <location>
        <begin position="345"/>
        <end position="372"/>
    </location>
</feature>
<evidence type="ECO:0000313" key="8">
    <source>
        <dbReference type="EMBL" id="PNU06092.1"/>
    </source>
</evidence>
<evidence type="ECO:0000256" key="6">
    <source>
        <dbReference type="SAM" id="Phobius"/>
    </source>
</evidence>
<dbReference type="InterPro" id="IPR013525">
    <property type="entry name" value="ABC2_TM"/>
</dbReference>
<keyword evidence="3 6" id="KW-0812">Transmembrane</keyword>
<protein>
    <recommendedName>
        <fullName evidence="7">ABC-2 type transporter transmembrane domain-containing protein</fullName>
    </recommendedName>
</protein>
<accession>A0A2K2G4Z7</accession>
<dbReference type="PANTHER" id="PTHR30294:SF47">
    <property type="entry name" value="INNER MEMBRANE TRANSPORT PERMEASE YHHJ"/>
    <property type="match status" value="1"/>
</dbReference>
<dbReference type="PANTHER" id="PTHR30294">
    <property type="entry name" value="MEMBRANE COMPONENT OF ABC TRANSPORTER YHHJ-RELATED"/>
    <property type="match status" value="1"/>
</dbReference>
<feature type="domain" description="ABC-2 type transporter transmembrane" evidence="7">
    <location>
        <begin position="23"/>
        <end position="364"/>
    </location>
</feature>
<gene>
    <name evidence="8" type="ORF">A8V01_13635</name>
</gene>
<evidence type="ECO:0000259" key="7">
    <source>
        <dbReference type="Pfam" id="PF12698"/>
    </source>
</evidence>
<keyword evidence="4 6" id="KW-1133">Transmembrane helix</keyword>
<feature type="transmembrane region" description="Helical" evidence="6">
    <location>
        <begin position="181"/>
        <end position="204"/>
    </location>
</feature>
<evidence type="ECO:0000256" key="4">
    <source>
        <dbReference type="ARBA" id="ARBA00022989"/>
    </source>
</evidence>
<dbReference type="GO" id="GO:0140359">
    <property type="term" value="F:ABC-type transporter activity"/>
    <property type="evidence" value="ECO:0007669"/>
    <property type="project" value="InterPro"/>
</dbReference>
<comment type="caution">
    <text evidence="8">The sequence shown here is derived from an EMBL/GenBank/DDBJ whole genome shotgun (WGS) entry which is preliminary data.</text>
</comment>
<dbReference type="Pfam" id="PF12698">
    <property type="entry name" value="ABC2_membrane_3"/>
    <property type="match status" value="1"/>
</dbReference>
<keyword evidence="2" id="KW-1003">Cell membrane</keyword>
<feature type="transmembrane region" description="Helical" evidence="6">
    <location>
        <begin position="261"/>
        <end position="283"/>
    </location>
</feature>
<sequence length="377" mass="39737">MSAFRRAWTREVHYLRHDRWDLAGITLLPGFLIFIVAALFWQGPLRQVPLGIVDGDGSTASRAVVRALDASPLIRFGGYYPGEVEAVRAVRSGKILGFAHIPAGLGESVARHREPVVRILYNGSFLTAGGQVARAAEEAVTEALPEIAANQLPNHAVPRSRVRRLAVEATPLGNAPSSFEWFLGLLIFPAVLHLIAACVCAMAIGRELKGKSLSEWARASGGVAPAMAGKMLPYVLAISGWGLVWLLYLTLARGWRIEGSIVLIASGQTLFYAATAAVAALLVAVTRETATALSASAVYAGSALAYSGATLPLNGGNAFARTWSNVLPLTHYIALQMGQVSGQAITAAVAPMASLMAYIVIAGGGALAFIMAKARRA</sequence>
<evidence type="ECO:0000256" key="3">
    <source>
        <dbReference type="ARBA" id="ARBA00022692"/>
    </source>
</evidence>
<dbReference type="OrthoDB" id="9784671at2"/>
<keyword evidence="9" id="KW-1185">Reference proteome</keyword>
<feature type="transmembrane region" description="Helical" evidence="6">
    <location>
        <begin position="20"/>
        <end position="41"/>
    </location>
</feature>
<organism evidence="8 9">
    <name type="scientific">Novosphingobium guangzhouense</name>
    <dbReference type="NCBI Taxonomy" id="1850347"/>
    <lineage>
        <taxon>Bacteria</taxon>
        <taxon>Pseudomonadati</taxon>
        <taxon>Pseudomonadota</taxon>
        <taxon>Alphaproteobacteria</taxon>
        <taxon>Sphingomonadales</taxon>
        <taxon>Sphingomonadaceae</taxon>
        <taxon>Novosphingobium</taxon>
    </lineage>
</organism>
<evidence type="ECO:0000313" key="9">
    <source>
        <dbReference type="Proteomes" id="UP000236327"/>
    </source>
</evidence>
<proteinExistence type="predicted"/>
<dbReference type="GO" id="GO:0005886">
    <property type="term" value="C:plasma membrane"/>
    <property type="evidence" value="ECO:0007669"/>
    <property type="project" value="UniProtKB-SubCell"/>
</dbReference>
<feature type="transmembrane region" description="Helical" evidence="6">
    <location>
        <begin position="234"/>
        <end position="255"/>
    </location>
</feature>
<comment type="subcellular location">
    <subcellularLocation>
        <location evidence="1">Cell membrane</location>
        <topology evidence="1">Multi-pass membrane protein</topology>
    </subcellularLocation>
</comment>
<dbReference type="InterPro" id="IPR051449">
    <property type="entry name" value="ABC-2_transporter_component"/>
</dbReference>
<evidence type="ECO:0000256" key="5">
    <source>
        <dbReference type="ARBA" id="ARBA00023136"/>
    </source>
</evidence>
<evidence type="ECO:0000256" key="2">
    <source>
        <dbReference type="ARBA" id="ARBA00022475"/>
    </source>
</evidence>
<keyword evidence="5 6" id="KW-0472">Membrane</keyword>
<dbReference type="EMBL" id="LYMM01000014">
    <property type="protein sequence ID" value="PNU06092.1"/>
    <property type="molecule type" value="Genomic_DNA"/>
</dbReference>
<feature type="transmembrane region" description="Helical" evidence="6">
    <location>
        <begin position="290"/>
        <end position="309"/>
    </location>
</feature>
<name>A0A2K2G4Z7_9SPHN</name>